<sequence length="128" mass="13510">MTRWAIAALGVLPSAALLTSLVANWWLWGCWRGADAELSSARASLAAYETAHSAADTALLKLDTARLAAKEKEKNNAQLLRNLEQEAPGLGDSAYFERLARMLEEYAAPVVGPPPGGAAPELPAAPGQ</sequence>
<keyword evidence="2" id="KW-1185">Reference proteome</keyword>
<dbReference type="STRING" id="44742.AXF13_09190"/>
<organism evidence="1 2">
    <name type="scientific">Desulfovibrio fairfieldensis</name>
    <dbReference type="NCBI Taxonomy" id="44742"/>
    <lineage>
        <taxon>Bacteria</taxon>
        <taxon>Pseudomonadati</taxon>
        <taxon>Thermodesulfobacteriota</taxon>
        <taxon>Desulfovibrionia</taxon>
        <taxon>Desulfovibrionales</taxon>
        <taxon>Desulfovibrionaceae</taxon>
        <taxon>Desulfovibrio</taxon>
    </lineage>
</organism>
<evidence type="ECO:0008006" key="3">
    <source>
        <dbReference type="Google" id="ProtNLM"/>
    </source>
</evidence>
<evidence type="ECO:0000313" key="2">
    <source>
        <dbReference type="Proteomes" id="UP000069241"/>
    </source>
</evidence>
<accession>A0A0X8JKC0</accession>
<dbReference type="RefSeq" id="WP_062252786.1">
    <property type="nucleotide sequence ID" value="NZ_CP014229.1"/>
</dbReference>
<evidence type="ECO:0000313" key="1">
    <source>
        <dbReference type="EMBL" id="AMD90281.1"/>
    </source>
</evidence>
<name>A0A0X8JKC0_9BACT</name>
<gene>
    <name evidence="1" type="ORF">AXF13_09190</name>
</gene>
<dbReference type="AlphaFoldDB" id="A0A0X8JKC0"/>
<proteinExistence type="predicted"/>
<protein>
    <recommendedName>
        <fullName evidence="3">Chemotaxis protein</fullName>
    </recommendedName>
</protein>
<dbReference type="Proteomes" id="UP000069241">
    <property type="component" value="Chromosome"/>
</dbReference>
<dbReference type="KEGG" id="dfi:AXF13_09190"/>
<reference evidence="2" key="1">
    <citation type="submission" date="2016-02" db="EMBL/GenBank/DDBJ databases">
        <authorList>
            <person name="Holder M.E."/>
            <person name="Ajami N.J."/>
            <person name="Petrosino J.F."/>
        </authorList>
    </citation>
    <scope>NUCLEOTIDE SEQUENCE [LARGE SCALE GENOMIC DNA]</scope>
    <source>
        <strain evidence="2">CCUG 45958</strain>
    </source>
</reference>
<dbReference type="EMBL" id="CP014229">
    <property type="protein sequence ID" value="AMD90281.1"/>
    <property type="molecule type" value="Genomic_DNA"/>
</dbReference>